<dbReference type="Proteomes" id="UP001642540">
    <property type="component" value="Unassembled WGS sequence"/>
</dbReference>
<comment type="caution">
    <text evidence="3">The sequence shown here is derived from an EMBL/GenBank/DDBJ whole genome shotgun (WGS) entry which is preliminary data.</text>
</comment>
<feature type="region of interest" description="Disordered" evidence="1">
    <location>
        <begin position="1"/>
        <end position="20"/>
    </location>
</feature>
<protein>
    <submittedName>
        <fullName evidence="3">Uncharacterized protein</fullName>
    </submittedName>
</protein>
<evidence type="ECO:0000256" key="2">
    <source>
        <dbReference type="SAM" id="Phobius"/>
    </source>
</evidence>
<evidence type="ECO:0000313" key="4">
    <source>
        <dbReference type="Proteomes" id="UP001642540"/>
    </source>
</evidence>
<gene>
    <name evidence="3" type="ORF">ODALV1_LOCUS10492</name>
</gene>
<organism evidence="3 4">
    <name type="scientific">Orchesella dallaii</name>
    <dbReference type="NCBI Taxonomy" id="48710"/>
    <lineage>
        <taxon>Eukaryota</taxon>
        <taxon>Metazoa</taxon>
        <taxon>Ecdysozoa</taxon>
        <taxon>Arthropoda</taxon>
        <taxon>Hexapoda</taxon>
        <taxon>Collembola</taxon>
        <taxon>Entomobryomorpha</taxon>
        <taxon>Entomobryoidea</taxon>
        <taxon>Orchesellidae</taxon>
        <taxon>Orchesellinae</taxon>
        <taxon>Orchesella</taxon>
    </lineage>
</organism>
<name>A0ABP1QEN0_9HEXA</name>
<keyword evidence="2" id="KW-0472">Membrane</keyword>
<feature type="transmembrane region" description="Helical" evidence="2">
    <location>
        <begin position="113"/>
        <end position="134"/>
    </location>
</feature>
<reference evidence="3 4" key="1">
    <citation type="submission" date="2024-08" db="EMBL/GenBank/DDBJ databases">
        <authorList>
            <person name="Cucini C."/>
            <person name="Frati F."/>
        </authorList>
    </citation>
    <scope>NUCLEOTIDE SEQUENCE [LARGE SCALE GENOMIC DNA]</scope>
</reference>
<evidence type="ECO:0000256" key="1">
    <source>
        <dbReference type="SAM" id="MobiDB-lite"/>
    </source>
</evidence>
<proteinExistence type="predicted"/>
<keyword evidence="4" id="KW-1185">Reference proteome</keyword>
<evidence type="ECO:0000313" key="3">
    <source>
        <dbReference type="EMBL" id="CAL8100278.1"/>
    </source>
</evidence>
<accession>A0ABP1QEN0</accession>
<dbReference type="EMBL" id="CAXLJM020000032">
    <property type="protein sequence ID" value="CAL8100278.1"/>
    <property type="molecule type" value="Genomic_DNA"/>
</dbReference>
<sequence>MPPTAGGKKPSSGTGAPLDNRLPTCRNYWRFGPSVSTPQPQRPPAYLLKPHLIANSTASEFEGSNPNSKYQKLRHGPAAAQFSPMNEEILMMNYQYRVRLPFDPSPFRGVTRFAFWILFLSILVLLVVLITALLRVEDFHAHDHEGDHVIQQKLQEGDNHVKSLSDSIIFKTLTGHYHS</sequence>
<keyword evidence="2" id="KW-1133">Transmembrane helix</keyword>
<keyword evidence="2" id="KW-0812">Transmembrane</keyword>